<proteinExistence type="predicted"/>
<reference evidence="1 2" key="1">
    <citation type="journal article" date="2022" name="DNA Res.">
        <title>Chromosomal-level genome assembly of the orchid tree Bauhinia variegata (Leguminosae; Cercidoideae) supports the allotetraploid origin hypothesis of Bauhinia.</title>
        <authorList>
            <person name="Zhong Y."/>
            <person name="Chen Y."/>
            <person name="Zheng D."/>
            <person name="Pang J."/>
            <person name="Liu Y."/>
            <person name="Luo S."/>
            <person name="Meng S."/>
            <person name="Qian L."/>
            <person name="Wei D."/>
            <person name="Dai S."/>
            <person name="Zhou R."/>
        </authorList>
    </citation>
    <scope>NUCLEOTIDE SEQUENCE [LARGE SCALE GENOMIC DNA]</scope>
    <source>
        <strain evidence="1">BV-YZ2020</strain>
    </source>
</reference>
<protein>
    <submittedName>
        <fullName evidence="1">Uncharacterized protein</fullName>
    </submittedName>
</protein>
<accession>A0ACB9KVH5</accession>
<dbReference type="EMBL" id="CM039438">
    <property type="protein sequence ID" value="KAI4301230.1"/>
    <property type="molecule type" value="Genomic_DNA"/>
</dbReference>
<evidence type="ECO:0000313" key="1">
    <source>
        <dbReference type="EMBL" id="KAI4301230.1"/>
    </source>
</evidence>
<keyword evidence="2" id="KW-1185">Reference proteome</keyword>
<organism evidence="1 2">
    <name type="scientific">Bauhinia variegata</name>
    <name type="common">Purple orchid tree</name>
    <name type="synonym">Phanera variegata</name>
    <dbReference type="NCBI Taxonomy" id="167791"/>
    <lineage>
        <taxon>Eukaryota</taxon>
        <taxon>Viridiplantae</taxon>
        <taxon>Streptophyta</taxon>
        <taxon>Embryophyta</taxon>
        <taxon>Tracheophyta</taxon>
        <taxon>Spermatophyta</taxon>
        <taxon>Magnoliopsida</taxon>
        <taxon>eudicotyledons</taxon>
        <taxon>Gunneridae</taxon>
        <taxon>Pentapetalae</taxon>
        <taxon>rosids</taxon>
        <taxon>fabids</taxon>
        <taxon>Fabales</taxon>
        <taxon>Fabaceae</taxon>
        <taxon>Cercidoideae</taxon>
        <taxon>Cercideae</taxon>
        <taxon>Bauhiniinae</taxon>
        <taxon>Bauhinia</taxon>
    </lineage>
</organism>
<evidence type="ECO:0000313" key="2">
    <source>
        <dbReference type="Proteomes" id="UP000828941"/>
    </source>
</evidence>
<sequence>MEQLSAFQMTVISAALVVISSVNLASGQLSTPCTTSMISTFTPCANFITGSSNNGSTPSSSCCDSLKDLMKSSTACACMVISANVPIPLNRTLALSLPQACNMNGVPLQCQATGSPLPAPGPALLVPGGSASTLPPVAASPLSPQAMAVDTVSKLEVLLEAPAPAPAPESTRVQAEAPTKSSRIRPVLTPAESNSASHVSFQHFLLVSIGLAIMIFWN</sequence>
<name>A0ACB9KVH5_BAUVA</name>
<gene>
    <name evidence="1" type="ORF">L6164_034526</name>
</gene>
<comment type="caution">
    <text evidence="1">The sequence shown here is derived from an EMBL/GenBank/DDBJ whole genome shotgun (WGS) entry which is preliminary data.</text>
</comment>
<dbReference type="Proteomes" id="UP000828941">
    <property type="component" value="Chromosome 13"/>
</dbReference>